<keyword evidence="2" id="KW-0863">Zinc-finger</keyword>
<dbReference type="PROSITE" id="PS01359">
    <property type="entry name" value="ZF_PHD_1"/>
    <property type="match status" value="1"/>
</dbReference>
<dbReference type="InterPro" id="IPR013083">
    <property type="entry name" value="Znf_RING/FYVE/PHD"/>
</dbReference>
<sequence length="414" mass="48309">MLRRSKRNGKPKDFFSPKAPKQVKNKINKTVTPTQTPTKIKDTDIEPILKEYDICIGCGQHKCSSETDWIECDDCRCWWHCNCAGISNRDSNKYTTFRIKFKCAFCVIKQNHIIQRAKRITENHLTVNIELNKVQKEEPKTEDIKKTKSVESDKQSEKEIKKKTTKRIEKTDPNLILVIDNIENQEIFSSSKEIRKELCTLEKRAEKVKLAYKLPLGGIALHFEKKEDLTEFKTYNTEKIFGKESNIHLPASIRPHRESIGFIRDIPIHKNIQDIKSQIEKQTTAQITKVTRIRYWDTKKPMPIVKIEFDTPQDLRQTLNQELHNLSYGNNTIFVEKRRNYRFIRCFKCQHLGHSSNQCKSDSCCNNCGSESCKEQYCTKPSQCCNCGGSHKSSSSKCPEFIRFVNQRKFRNTI</sequence>
<dbReference type="SUPFAM" id="SSF57903">
    <property type="entry name" value="FYVE/PHD zinc finger"/>
    <property type="match status" value="1"/>
</dbReference>
<dbReference type="InterPro" id="IPR018194">
    <property type="entry name" value="Ni-dep_hyd_lsu_Ni_BS"/>
</dbReference>
<dbReference type="InterPro" id="IPR019786">
    <property type="entry name" value="Zinc_finger_PHD-type_CS"/>
</dbReference>
<evidence type="ECO:0000256" key="3">
    <source>
        <dbReference type="ARBA" id="ARBA00022833"/>
    </source>
</evidence>
<evidence type="ECO:0000313" key="5">
    <source>
        <dbReference type="EMBL" id="VDI07084.1"/>
    </source>
</evidence>
<name>A0A8B6CLR8_MYTGA</name>
<protein>
    <recommendedName>
        <fullName evidence="7">CCHC-type domain-containing protein</fullName>
    </recommendedName>
</protein>
<organism evidence="5 6">
    <name type="scientific">Mytilus galloprovincialis</name>
    <name type="common">Mediterranean mussel</name>
    <dbReference type="NCBI Taxonomy" id="29158"/>
    <lineage>
        <taxon>Eukaryota</taxon>
        <taxon>Metazoa</taxon>
        <taxon>Spiralia</taxon>
        <taxon>Lophotrochozoa</taxon>
        <taxon>Mollusca</taxon>
        <taxon>Bivalvia</taxon>
        <taxon>Autobranchia</taxon>
        <taxon>Pteriomorphia</taxon>
        <taxon>Mytilida</taxon>
        <taxon>Mytiloidea</taxon>
        <taxon>Mytilidae</taxon>
        <taxon>Mytilinae</taxon>
        <taxon>Mytilus</taxon>
    </lineage>
</organism>
<evidence type="ECO:0000313" key="6">
    <source>
        <dbReference type="Proteomes" id="UP000596742"/>
    </source>
</evidence>
<evidence type="ECO:0000256" key="2">
    <source>
        <dbReference type="ARBA" id="ARBA00022771"/>
    </source>
</evidence>
<evidence type="ECO:0008006" key="7">
    <source>
        <dbReference type="Google" id="ProtNLM"/>
    </source>
</evidence>
<dbReference type="Gene3D" id="3.30.40.10">
    <property type="entry name" value="Zinc/RING finger domain, C3HC4 (zinc finger)"/>
    <property type="match status" value="1"/>
</dbReference>
<gene>
    <name evidence="5" type="ORF">MGAL_10B051680</name>
</gene>
<dbReference type="OrthoDB" id="7487068at2759"/>
<evidence type="ECO:0000256" key="4">
    <source>
        <dbReference type="SAM" id="MobiDB-lite"/>
    </source>
</evidence>
<keyword evidence="3" id="KW-0862">Zinc</keyword>
<dbReference type="Proteomes" id="UP000596742">
    <property type="component" value="Unassembled WGS sequence"/>
</dbReference>
<dbReference type="PROSITE" id="PS00508">
    <property type="entry name" value="NI_HGENASE_L_2"/>
    <property type="match status" value="1"/>
</dbReference>
<reference evidence="5" key="1">
    <citation type="submission" date="2018-11" db="EMBL/GenBank/DDBJ databases">
        <authorList>
            <person name="Alioto T."/>
            <person name="Alioto T."/>
        </authorList>
    </citation>
    <scope>NUCLEOTIDE SEQUENCE</scope>
</reference>
<dbReference type="AlphaFoldDB" id="A0A8B6CLR8"/>
<dbReference type="GO" id="GO:0008901">
    <property type="term" value="F:ferredoxin hydrogenase activity"/>
    <property type="evidence" value="ECO:0007669"/>
    <property type="project" value="InterPro"/>
</dbReference>
<keyword evidence="6" id="KW-1185">Reference proteome</keyword>
<dbReference type="SUPFAM" id="SSF54928">
    <property type="entry name" value="RNA-binding domain, RBD"/>
    <property type="match status" value="1"/>
</dbReference>
<dbReference type="GO" id="GO:0003676">
    <property type="term" value="F:nucleic acid binding"/>
    <property type="evidence" value="ECO:0007669"/>
    <property type="project" value="InterPro"/>
</dbReference>
<accession>A0A8B6CLR8</accession>
<feature type="region of interest" description="Disordered" evidence="4">
    <location>
        <begin position="1"/>
        <end position="25"/>
    </location>
</feature>
<dbReference type="InterPro" id="IPR011011">
    <property type="entry name" value="Znf_FYVE_PHD"/>
</dbReference>
<keyword evidence="1" id="KW-0479">Metal-binding</keyword>
<feature type="region of interest" description="Disordered" evidence="4">
    <location>
        <begin position="138"/>
        <end position="161"/>
    </location>
</feature>
<evidence type="ECO:0000256" key="1">
    <source>
        <dbReference type="ARBA" id="ARBA00022723"/>
    </source>
</evidence>
<dbReference type="GO" id="GO:0008270">
    <property type="term" value="F:zinc ion binding"/>
    <property type="evidence" value="ECO:0007669"/>
    <property type="project" value="UniProtKB-KW"/>
</dbReference>
<dbReference type="CDD" id="cd15517">
    <property type="entry name" value="PHD_TCF19_like"/>
    <property type="match status" value="1"/>
</dbReference>
<dbReference type="InterPro" id="IPR035979">
    <property type="entry name" value="RBD_domain_sf"/>
</dbReference>
<dbReference type="GO" id="GO:0016151">
    <property type="term" value="F:nickel cation binding"/>
    <property type="evidence" value="ECO:0007669"/>
    <property type="project" value="InterPro"/>
</dbReference>
<dbReference type="EMBL" id="UYJE01002001">
    <property type="protein sequence ID" value="VDI07084.1"/>
    <property type="molecule type" value="Genomic_DNA"/>
</dbReference>
<comment type="caution">
    <text evidence="5">The sequence shown here is derived from an EMBL/GenBank/DDBJ whole genome shotgun (WGS) entry which is preliminary data.</text>
</comment>
<proteinExistence type="predicted"/>